<name>A0ABN1JEV3_9CLOT</name>
<dbReference type="CDD" id="cd02947">
    <property type="entry name" value="TRX_family"/>
    <property type="match status" value="1"/>
</dbReference>
<dbReference type="InterPro" id="IPR036249">
    <property type="entry name" value="Thioredoxin-like_sf"/>
</dbReference>
<gene>
    <name evidence="2" type="ORF">GCM10008906_15000</name>
</gene>
<dbReference type="InterPro" id="IPR013766">
    <property type="entry name" value="Thioredoxin_domain"/>
</dbReference>
<evidence type="ECO:0000259" key="1">
    <source>
        <dbReference type="Pfam" id="PF00085"/>
    </source>
</evidence>
<feature type="domain" description="Thioredoxin" evidence="1">
    <location>
        <begin position="3"/>
        <end position="43"/>
    </location>
</feature>
<comment type="caution">
    <text evidence="2">The sequence shown here is derived from an EMBL/GenBank/DDBJ whole genome shotgun (WGS) entry which is preliminary data.</text>
</comment>
<accession>A0ABN1JEV3</accession>
<organism evidence="2 3">
    <name type="scientific">Clostridium oceanicum</name>
    <dbReference type="NCBI Taxonomy" id="1543"/>
    <lineage>
        <taxon>Bacteria</taxon>
        <taxon>Bacillati</taxon>
        <taxon>Bacillota</taxon>
        <taxon>Clostridia</taxon>
        <taxon>Eubacteriales</taxon>
        <taxon>Clostridiaceae</taxon>
        <taxon>Clostridium</taxon>
    </lineage>
</organism>
<sequence>MLKKYEKIEFIKIDIDLNPKIASRYSVYTIPTILLFIEGKETIREARFISLLDLDNKINRYYNLL</sequence>
<dbReference type="Gene3D" id="3.40.30.10">
    <property type="entry name" value="Glutaredoxin"/>
    <property type="match status" value="1"/>
</dbReference>
<dbReference type="EMBL" id="BAAACG010000008">
    <property type="protein sequence ID" value="GAA0738061.1"/>
    <property type="molecule type" value="Genomic_DNA"/>
</dbReference>
<protein>
    <recommendedName>
        <fullName evidence="1">Thioredoxin domain-containing protein</fullName>
    </recommendedName>
</protein>
<dbReference type="Proteomes" id="UP001501510">
    <property type="component" value="Unassembled WGS sequence"/>
</dbReference>
<keyword evidence="3" id="KW-1185">Reference proteome</keyword>
<reference evidence="2 3" key="1">
    <citation type="journal article" date="2019" name="Int. J. Syst. Evol. Microbiol.">
        <title>The Global Catalogue of Microorganisms (GCM) 10K type strain sequencing project: providing services to taxonomists for standard genome sequencing and annotation.</title>
        <authorList>
            <consortium name="The Broad Institute Genomics Platform"/>
            <consortium name="The Broad Institute Genome Sequencing Center for Infectious Disease"/>
            <person name="Wu L."/>
            <person name="Ma J."/>
        </authorList>
    </citation>
    <scope>NUCLEOTIDE SEQUENCE [LARGE SCALE GENOMIC DNA]</scope>
    <source>
        <strain evidence="2 3">JCM 1407</strain>
    </source>
</reference>
<dbReference type="SUPFAM" id="SSF52833">
    <property type="entry name" value="Thioredoxin-like"/>
    <property type="match status" value="1"/>
</dbReference>
<evidence type="ECO:0000313" key="2">
    <source>
        <dbReference type="EMBL" id="GAA0738061.1"/>
    </source>
</evidence>
<evidence type="ECO:0000313" key="3">
    <source>
        <dbReference type="Proteomes" id="UP001501510"/>
    </source>
</evidence>
<proteinExistence type="predicted"/>
<dbReference type="Pfam" id="PF00085">
    <property type="entry name" value="Thioredoxin"/>
    <property type="match status" value="1"/>
</dbReference>